<proteinExistence type="predicted"/>
<feature type="compositionally biased region" description="Basic and acidic residues" evidence="1">
    <location>
        <begin position="105"/>
        <end position="129"/>
    </location>
</feature>
<gene>
    <name evidence="2" type="ORF">TBIB3V08_LOCUS5368</name>
</gene>
<feature type="region of interest" description="Disordered" evidence="1">
    <location>
        <begin position="105"/>
        <end position="149"/>
    </location>
</feature>
<dbReference type="GO" id="GO:0045296">
    <property type="term" value="F:cadherin binding"/>
    <property type="evidence" value="ECO:0007669"/>
    <property type="project" value="TreeGrafter"/>
</dbReference>
<sequence>MDDEKIEAQISARCTDATALVVLSSTAEDGEIETEETIVSTVLKNAFEAEFTVAAEDVFARLRIDKEEERKKREELEAIMAENNRKIEEAQKKLAEERLAMVEEQRKMEEERQRLKKEQEKRVKEEQKKILGKNNSRPKLSFSLKPAVS</sequence>
<accession>A0A7R9I197</accession>
<dbReference type="Pfam" id="PF15346">
    <property type="entry name" value="ARGLU"/>
    <property type="match status" value="1"/>
</dbReference>
<dbReference type="AlphaFoldDB" id="A0A7R9I197"/>
<evidence type="ECO:0000313" key="2">
    <source>
        <dbReference type="EMBL" id="CAD7442952.1"/>
    </source>
</evidence>
<reference evidence="2" key="1">
    <citation type="submission" date="2020-11" db="EMBL/GenBank/DDBJ databases">
        <authorList>
            <person name="Tran Van P."/>
        </authorList>
    </citation>
    <scope>NUCLEOTIDE SEQUENCE</scope>
</reference>
<protein>
    <submittedName>
        <fullName evidence="2">Uncharacterized protein</fullName>
    </submittedName>
</protein>
<dbReference type="EMBL" id="OD565927">
    <property type="protein sequence ID" value="CAD7442952.1"/>
    <property type="molecule type" value="Genomic_DNA"/>
</dbReference>
<dbReference type="GO" id="GO:0005739">
    <property type="term" value="C:mitochondrion"/>
    <property type="evidence" value="ECO:0007669"/>
    <property type="project" value="TreeGrafter"/>
</dbReference>
<organism evidence="2">
    <name type="scientific">Timema bartmani</name>
    <dbReference type="NCBI Taxonomy" id="61472"/>
    <lineage>
        <taxon>Eukaryota</taxon>
        <taxon>Metazoa</taxon>
        <taxon>Ecdysozoa</taxon>
        <taxon>Arthropoda</taxon>
        <taxon>Hexapoda</taxon>
        <taxon>Insecta</taxon>
        <taxon>Pterygota</taxon>
        <taxon>Neoptera</taxon>
        <taxon>Polyneoptera</taxon>
        <taxon>Phasmatodea</taxon>
        <taxon>Timematodea</taxon>
        <taxon>Timematoidea</taxon>
        <taxon>Timematidae</taxon>
        <taxon>Timema</taxon>
    </lineage>
</organism>
<dbReference type="GO" id="GO:0005654">
    <property type="term" value="C:nucleoplasm"/>
    <property type="evidence" value="ECO:0007669"/>
    <property type="project" value="TreeGrafter"/>
</dbReference>
<name>A0A7R9I197_9NEOP</name>
<dbReference type="InterPro" id="IPR033371">
    <property type="entry name" value="ARGLU1"/>
</dbReference>
<dbReference type="PANTHER" id="PTHR31711:SF1">
    <property type="entry name" value="ARGININE AND GLUTAMATE-RICH PROTEIN 1"/>
    <property type="match status" value="1"/>
</dbReference>
<evidence type="ECO:0000256" key="1">
    <source>
        <dbReference type="SAM" id="MobiDB-lite"/>
    </source>
</evidence>
<dbReference type="PANTHER" id="PTHR31711">
    <property type="entry name" value="ARGININE AND GLUTAMATE-RICH PROTEIN 1"/>
    <property type="match status" value="1"/>
</dbReference>